<keyword evidence="4 10" id="KW-0813">Transport</keyword>
<evidence type="ECO:0000256" key="3">
    <source>
        <dbReference type="ARBA" id="ARBA00007375"/>
    </source>
</evidence>
<feature type="transmembrane region" description="Helical" evidence="12">
    <location>
        <begin position="403"/>
        <end position="421"/>
    </location>
</feature>
<dbReference type="GO" id="GO:0055085">
    <property type="term" value="P:transmembrane transport"/>
    <property type="evidence" value="ECO:0007669"/>
    <property type="project" value="InterPro"/>
</dbReference>
<sequence>MAAENNQNLLSYILHGLSGSFAQDQSNGFGKIVKKIFKKEGIFGFYKGISSTLMGNFVANFVYFLVYNLLKNLIEMPENPQIKFILCTCISGLITTTVNCPFWVIQTYQTKNQDKKSMLQVAKLLGFRKLFSGIGASYILVTNPIINFFVYENLKVLIADSQFSESYLPVLNFIAGGFGKFVATLFTYPYQLLRTQQHLHGDLSYLKTINEIIKKSGFKGLFIGLQAKLYQTVLNQAFTIMFYEEINKYLEYTINNLSDQKIAFILKIAATALICLYIQQQRKLQYRPFYYVFFIGLFVSMFSNFMFLMDQQQYKVISLGFFSIGILFYIHTIIYNLSTKKNRNQFIYIILSIVMVYILVMGKIFNPANENEFDFGALAGNGLLLTLIVLAALRYGKTSNKSYSLTVLGAVCHGLSARIMYTDDQNQNIPQSGVYFTTGIQISSYILLILGTTSHAKFQLHQQLPSPQKIKVQKRKSSSEKQEQNNKQEQQQQLQFNFQEQIKNQLQMQPQLAKNLEENITNLIKKNSSEKNFLKFQLTEESKQLSFEEIKNNEETKKCQ</sequence>
<feature type="compositionally biased region" description="Basic and acidic residues" evidence="11">
    <location>
        <begin position="477"/>
        <end position="486"/>
    </location>
</feature>
<gene>
    <name evidence="13" type="ORF">PPERSA_11117</name>
</gene>
<feature type="repeat" description="Solcar" evidence="9">
    <location>
        <begin position="167"/>
        <end position="249"/>
    </location>
</feature>
<evidence type="ECO:0000313" key="14">
    <source>
        <dbReference type="Proteomes" id="UP000054937"/>
    </source>
</evidence>
<dbReference type="Pfam" id="PF07947">
    <property type="entry name" value="YhhN"/>
    <property type="match status" value="1"/>
</dbReference>
<evidence type="ECO:0000256" key="9">
    <source>
        <dbReference type="PROSITE-ProRule" id="PRU00282"/>
    </source>
</evidence>
<keyword evidence="5 9" id="KW-0812">Transmembrane</keyword>
<evidence type="ECO:0000256" key="7">
    <source>
        <dbReference type="ARBA" id="ARBA00022989"/>
    </source>
</evidence>
<feature type="transmembrane region" description="Helical" evidence="12">
    <location>
        <begin position="290"/>
        <end position="308"/>
    </location>
</feature>
<comment type="subcellular location">
    <subcellularLocation>
        <location evidence="1">Membrane</location>
        <topology evidence="1">Multi-pass membrane protein</topology>
    </subcellularLocation>
</comment>
<dbReference type="GO" id="GO:0006862">
    <property type="term" value="P:nucleotide transport"/>
    <property type="evidence" value="ECO:0007669"/>
    <property type="project" value="InterPro"/>
</dbReference>
<dbReference type="Proteomes" id="UP000054937">
    <property type="component" value="Unassembled WGS sequence"/>
</dbReference>
<dbReference type="PROSITE" id="PS50920">
    <property type="entry name" value="SOLCAR"/>
    <property type="match status" value="2"/>
</dbReference>
<evidence type="ECO:0000256" key="4">
    <source>
        <dbReference type="ARBA" id="ARBA00022448"/>
    </source>
</evidence>
<dbReference type="SUPFAM" id="SSF103506">
    <property type="entry name" value="Mitochondrial carrier"/>
    <property type="match status" value="1"/>
</dbReference>
<dbReference type="GO" id="GO:0016020">
    <property type="term" value="C:membrane"/>
    <property type="evidence" value="ECO:0007669"/>
    <property type="project" value="UniProtKB-SubCell"/>
</dbReference>
<dbReference type="AlphaFoldDB" id="A0A0V0QZV5"/>
<comment type="similarity">
    <text evidence="2 10">Belongs to the mitochondrial carrier (TC 2.A.29) family.</text>
</comment>
<feature type="region of interest" description="Disordered" evidence="11">
    <location>
        <begin position="467"/>
        <end position="491"/>
    </location>
</feature>
<feature type="transmembrane region" description="Helical" evidence="12">
    <location>
        <begin position="346"/>
        <end position="365"/>
    </location>
</feature>
<keyword evidence="8 9" id="KW-0472">Membrane</keyword>
<dbReference type="Gene3D" id="1.50.40.10">
    <property type="entry name" value="Mitochondrial carrier domain"/>
    <property type="match status" value="1"/>
</dbReference>
<evidence type="ECO:0000256" key="8">
    <source>
        <dbReference type="ARBA" id="ARBA00023136"/>
    </source>
</evidence>
<dbReference type="InParanoid" id="A0A0V0QZV5"/>
<dbReference type="OrthoDB" id="428293at2759"/>
<dbReference type="InterPro" id="IPR023395">
    <property type="entry name" value="MCP_dom_sf"/>
</dbReference>
<dbReference type="InterPro" id="IPR012506">
    <property type="entry name" value="TMEM86B-like"/>
</dbReference>
<feature type="transmembrane region" description="Helical" evidence="12">
    <location>
        <begin position="314"/>
        <end position="334"/>
    </location>
</feature>
<evidence type="ECO:0000256" key="12">
    <source>
        <dbReference type="SAM" id="Phobius"/>
    </source>
</evidence>
<protein>
    <submittedName>
        <fullName evidence="13">Mitochondrial carrier domain</fullName>
    </submittedName>
</protein>
<accession>A0A0V0QZV5</accession>
<evidence type="ECO:0000256" key="1">
    <source>
        <dbReference type="ARBA" id="ARBA00004141"/>
    </source>
</evidence>
<feature type="repeat" description="Solcar" evidence="9">
    <location>
        <begin position="1"/>
        <end position="73"/>
    </location>
</feature>
<feature type="transmembrane region" description="Helical" evidence="12">
    <location>
        <begin position="44"/>
        <end position="70"/>
    </location>
</feature>
<dbReference type="Pfam" id="PF00153">
    <property type="entry name" value="Mito_carr"/>
    <property type="match status" value="3"/>
</dbReference>
<keyword evidence="7 12" id="KW-1133">Transmembrane helix</keyword>
<feature type="transmembrane region" description="Helical" evidence="12">
    <location>
        <begin position="377"/>
        <end position="396"/>
    </location>
</feature>
<evidence type="ECO:0000313" key="13">
    <source>
        <dbReference type="EMBL" id="KRX07568.1"/>
    </source>
</evidence>
<feature type="transmembrane region" description="Helical" evidence="12">
    <location>
        <begin position="82"/>
        <end position="105"/>
    </location>
</feature>
<keyword evidence="14" id="KW-1185">Reference proteome</keyword>
<dbReference type="InterPro" id="IPR018108">
    <property type="entry name" value="MCP_transmembrane"/>
</dbReference>
<evidence type="ECO:0000256" key="5">
    <source>
        <dbReference type="ARBA" id="ARBA00022692"/>
    </source>
</evidence>
<comment type="caution">
    <text evidence="13">The sequence shown here is derived from an EMBL/GenBank/DDBJ whole genome shotgun (WGS) entry which is preliminary data.</text>
</comment>
<evidence type="ECO:0000256" key="10">
    <source>
        <dbReference type="RuleBase" id="RU000488"/>
    </source>
</evidence>
<dbReference type="PANTHER" id="PTHR45683">
    <property type="entry name" value="MITOCHONDRIAL NICOTINAMIDE ADENINE DINUCLEOTIDE TRANSPORTER 1-RELATED-RELATED"/>
    <property type="match status" value="1"/>
</dbReference>
<reference evidence="13 14" key="1">
    <citation type="journal article" date="2015" name="Sci. Rep.">
        <title>Genome of the facultative scuticociliatosis pathogen Pseudocohnilembus persalinus provides insight into its virulence through horizontal gene transfer.</title>
        <authorList>
            <person name="Xiong J."/>
            <person name="Wang G."/>
            <person name="Cheng J."/>
            <person name="Tian M."/>
            <person name="Pan X."/>
            <person name="Warren A."/>
            <person name="Jiang C."/>
            <person name="Yuan D."/>
            <person name="Miao W."/>
        </authorList>
    </citation>
    <scope>NUCLEOTIDE SEQUENCE [LARGE SCALE GENOMIC DNA]</scope>
    <source>
        <strain evidence="13">36N120E</strain>
    </source>
</reference>
<organism evidence="13 14">
    <name type="scientific">Pseudocohnilembus persalinus</name>
    <name type="common">Ciliate</name>
    <dbReference type="NCBI Taxonomy" id="266149"/>
    <lineage>
        <taxon>Eukaryota</taxon>
        <taxon>Sar</taxon>
        <taxon>Alveolata</taxon>
        <taxon>Ciliophora</taxon>
        <taxon>Intramacronucleata</taxon>
        <taxon>Oligohymenophorea</taxon>
        <taxon>Scuticociliatia</taxon>
        <taxon>Philasterida</taxon>
        <taxon>Pseudocohnilembidae</taxon>
        <taxon>Pseudocohnilembus</taxon>
    </lineage>
</organism>
<comment type="similarity">
    <text evidence="3">Belongs to the TMEM86 family.</text>
</comment>
<name>A0A0V0QZV5_PSEPJ</name>
<proteinExistence type="inferred from homology"/>
<evidence type="ECO:0000256" key="6">
    <source>
        <dbReference type="ARBA" id="ARBA00022737"/>
    </source>
</evidence>
<dbReference type="InterPro" id="IPR044712">
    <property type="entry name" value="SLC25A32-like"/>
</dbReference>
<evidence type="ECO:0000256" key="11">
    <source>
        <dbReference type="SAM" id="MobiDB-lite"/>
    </source>
</evidence>
<feature type="transmembrane region" description="Helical" evidence="12">
    <location>
        <begin position="170"/>
        <end position="190"/>
    </location>
</feature>
<dbReference type="EMBL" id="LDAU01000082">
    <property type="protein sequence ID" value="KRX07568.1"/>
    <property type="molecule type" value="Genomic_DNA"/>
</dbReference>
<keyword evidence="6" id="KW-0677">Repeat</keyword>
<feature type="transmembrane region" description="Helical" evidence="12">
    <location>
        <begin position="433"/>
        <end position="451"/>
    </location>
</feature>
<evidence type="ECO:0000256" key="2">
    <source>
        <dbReference type="ARBA" id="ARBA00006375"/>
    </source>
</evidence>
<feature type="transmembrane region" description="Helical" evidence="12">
    <location>
        <begin position="126"/>
        <end position="150"/>
    </location>
</feature>